<keyword evidence="2 4" id="KW-0472">Membrane</keyword>
<dbReference type="InterPro" id="IPR000531">
    <property type="entry name" value="Beta-barrel_TonB"/>
</dbReference>
<dbReference type="AlphaFoldDB" id="A0A2S9VCD6"/>
<dbReference type="Gene3D" id="2.170.130.10">
    <property type="entry name" value="TonB-dependent receptor, plug domain"/>
    <property type="match status" value="1"/>
</dbReference>
<comment type="similarity">
    <text evidence="4">Belongs to the TonB-dependent receptor family.</text>
</comment>
<evidence type="ECO:0000256" key="4">
    <source>
        <dbReference type="RuleBase" id="RU003357"/>
    </source>
</evidence>
<keyword evidence="3" id="KW-0998">Cell outer membrane</keyword>
<dbReference type="EMBL" id="PVNP01000065">
    <property type="protein sequence ID" value="PRO74113.1"/>
    <property type="molecule type" value="Genomic_DNA"/>
</dbReference>
<evidence type="ECO:0000313" key="9">
    <source>
        <dbReference type="Proteomes" id="UP000238949"/>
    </source>
</evidence>
<feature type="chain" id="PRO_5015655781" evidence="5">
    <location>
        <begin position="28"/>
        <end position="1023"/>
    </location>
</feature>
<dbReference type="SUPFAM" id="SSF56935">
    <property type="entry name" value="Porins"/>
    <property type="match status" value="1"/>
</dbReference>
<evidence type="ECO:0000313" key="8">
    <source>
        <dbReference type="EMBL" id="PRO74113.1"/>
    </source>
</evidence>
<dbReference type="GO" id="GO:0009279">
    <property type="term" value="C:cell outer membrane"/>
    <property type="evidence" value="ECO:0007669"/>
    <property type="project" value="UniProtKB-SubCell"/>
</dbReference>
<keyword evidence="8" id="KW-0675">Receptor</keyword>
<evidence type="ECO:0000259" key="6">
    <source>
        <dbReference type="Pfam" id="PF00593"/>
    </source>
</evidence>
<evidence type="ECO:0000256" key="1">
    <source>
        <dbReference type="ARBA" id="ARBA00004442"/>
    </source>
</evidence>
<reference evidence="9" key="1">
    <citation type="journal article" date="2020" name="Int. J. Syst. Evol. Microbiol.">
        <title>Alteromonas alba sp. nov., a marine bacterium isolated from the seawater of the West Pacific Ocean.</title>
        <authorList>
            <person name="Sun C."/>
            <person name="Wu Y.-H."/>
            <person name="Xamxidin M."/>
            <person name="Cheng H."/>
            <person name="Xu X.-W."/>
        </authorList>
    </citation>
    <scope>NUCLEOTIDE SEQUENCE [LARGE SCALE GENOMIC DNA]</scope>
    <source>
        <strain evidence="9">190</strain>
    </source>
</reference>
<keyword evidence="5" id="KW-0732">Signal</keyword>
<feature type="signal peptide" evidence="5">
    <location>
        <begin position="1"/>
        <end position="27"/>
    </location>
</feature>
<protein>
    <submittedName>
        <fullName evidence="8">TonB-dependent receptor</fullName>
    </submittedName>
</protein>
<dbReference type="Gene3D" id="2.40.170.20">
    <property type="entry name" value="TonB-dependent receptor, beta-barrel domain"/>
    <property type="match status" value="1"/>
</dbReference>
<comment type="caution">
    <text evidence="8">The sequence shown here is derived from an EMBL/GenBank/DDBJ whole genome shotgun (WGS) entry which is preliminary data.</text>
</comment>
<sequence length="1023" mass="112386">MKTFKPSAITLALLTSGLVFTSYPLLAQDSAQNSDQGKQEEAIERIEVRGFSSSLIQSLNQKRFGDTVSEQLSADDLGGLPDVSMADALTRLPGISAVRTGGQAAEINIRGLSGDFVFSTLNGREQVSTSGSRSIEFDQYPSELINSAAVYKSPKASLIEGGVAGTVELQTASALAKDDKHTFDANVRGMFNDRANEVADAEEFGHRLSFSYQGKFLDDTLGVSLGYARLYQPSVSTQFIGFAYNAEVDVDGLAGDEENYNPNSDVPREDQCLECELISEGFEMQHKGGEETRNGYVAAIEWAPLDNFTLKADAFVSKFDSEAFARGFRVKLGGVNTEIYNPVVVNNSVVGGTFVRSDSSETRIELVNDDNQDFDKVESYGINADWQITDNFAAQFDIALSKANSNFRNGLLWSLVGDDATAASPRFDENIQISYLLNGMDLPDLQFNQADAFNDLDRVMVSKYGIYPYVNSDELDAYRADFQYFIDTDFISSIEFGGRYSDRTYSNDRSVFEYGNDQAFSSSQPPLRLTDDLAEVVNWQGDFAYFPNYLSIDLGKALQAWFPSGIPQPAQTWGAGDPGVINGPDDATVSTAWSVLESGDVFETVSAAYLMANIDTEIGGLPITGNIGVRYVKSKQSSTTLQRATMFVEDPETGQDVEVSDPTAGAQNIVDELGYINNFYRPAILTYEYTDVLPSINLNFQLTDNSQLRVAAARVMGRAPINRFAANASTNVELISATQNRDSGEITLSNQQARISGSSNNSPYLDPFYATQYDISYEHYFDDSDGAIVVAGFYKNIESFIENIAIEPYDFEGNGFVVPDSVTVPVFYEADYPGQAPEPVVDNTGAPVTVTVPTTDGRYETAINNARGGYIRGIELAYTQIYSDLPGMWSGLGVNASYSYTESEIQRTVGNGVYASQLPGLSENVATMTLFWEYEGFETRVSGRYRDAFVSKQVAVNDQTVNFDSELVVDYQASYEINDNISVLFQINNLTDEPTKSYFTSPEQTGTIQFFGTQYFLGMTYSL</sequence>
<organism evidence="8 9">
    <name type="scientific">Alteromonas alba</name>
    <dbReference type="NCBI Taxonomy" id="2079529"/>
    <lineage>
        <taxon>Bacteria</taxon>
        <taxon>Pseudomonadati</taxon>
        <taxon>Pseudomonadota</taxon>
        <taxon>Gammaproteobacteria</taxon>
        <taxon>Alteromonadales</taxon>
        <taxon>Alteromonadaceae</taxon>
        <taxon>Alteromonas/Salinimonas group</taxon>
        <taxon>Alteromonas</taxon>
    </lineage>
</organism>
<dbReference type="Proteomes" id="UP000238949">
    <property type="component" value="Unassembled WGS sequence"/>
</dbReference>
<dbReference type="InterPro" id="IPR036942">
    <property type="entry name" value="Beta-barrel_TonB_sf"/>
</dbReference>
<keyword evidence="9" id="KW-1185">Reference proteome</keyword>
<dbReference type="InterPro" id="IPR037066">
    <property type="entry name" value="Plug_dom_sf"/>
</dbReference>
<dbReference type="PANTHER" id="PTHR40980">
    <property type="entry name" value="PLUG DOMAIN-CONTAINING PROTEIN"/>
    <property type="match status" value="1"/>
</dbReference>
<feature type="domain" description="TonB-dependent receptor plug" evidence="7">
    <location>
        <begin position="70"/>
        <end position="165"/>
    </location>
</feature>
<keyword evidence="4" id="KW-0798">TonB box</keyword>
<dbReference type="InterPro" id="IPR012910">
    <property type="entry name" value="Plug_dom"/>
</dbReference>
<comment type="subcellular location">
    <subcellularLocation>
        <location evidence="1 4">Cell outer membrane</location>
    </subcellularLocation>
</comment>
<gene>
    <name evidence="8" type="ORF">C6Y40_07920</name>
</gene>
<evidence type="ECO:0000256" key="5">
    <source>
        <dbReference type="SAM" id="SignalP"/>
    </source>
</evidence>
<name>A0A2S9VCD6_9ALTE</name>
<dbReference type="NCBIfam" id="TIGR01782">
    <property type="entry name" value="TonB-Xanth-Caul"/>
    <property type="match status" value="1"/>
</dbReference>
<dbReference type="Pfam" id="PF07715">
    <property type="entry name" value="Plug"/>
    <property type="match status" value="1"/>
</dbReference>
<dbReference type="OrthoDB" id="8727862at2"/>
<evidence type="ECO:0000256" key="3">
    <source>
        <dbReference type="ARBA" id="ARBA00023237"/>
    </source>
</evidence>
<proteinExistence type="inferred from homology"/>
<dbReference type="PANTHER" id="PTHR40980:SF4">
    <property type="entry name" value="TONB-DEPENDENT RECEPTOR-LIKE BETA-BARREL DOMAIN-CONTAINING PROTEIN"/>
    <property type="match status" value="1"/>
</dbReference>
<evidence type="ECO:0000259" key="7">
    <source>
        <dbReference type="Pfam" id="PF07715"/>
    </source>
</evidence>
<accession>A0A2S9VCD6</accession>
<dbReference type="Pfam" id="PF00593">
    <property type="entry name" value="TonB_dep_Rec_b-barrel"/>
    <property type="match status" value="1"/>
</dbReference>
<feature type="domain" description="TonB-dependent receptor-like beta-barrel" evidence="6">
    <location>
        <begin position="471"/>
        <end position="990"/>
    </location>
</feature>
<evidence type="ECO:0000256" key="2">
    <source>
        <dbReference type="ARBA" id="ARBA00023136"/>
    </source>
</evidence>
<dbReference type="InterPro" id="IPR010104">
    <property type="entry name" value="TonB_rcpt_bac"/>
</dbReference>
<dbReference type="RefSeq" id="WP_105934113.1">
    <property type="nucleotide sequence ID" value="NZ_PVNP01000065.1"/>
</dbReference>